<name>A0A484IH25_9ARCH</name>
<sequence>MPNINSLNITIEKTKFALSFFMVFITGISFGIGLFLVFFTNLGVEVHWTSDVSLDFLLFSVFGFNAINFNLGLTFLFFWFVYLACYFFCLLKPIPITKLRFFGRKQNMMSVTTKMDQSTGFVTSHNYLMITISWFSLYFILSILIDILQQLFGITLGNPLTHDPLLSFFYLSAAPLNEEIFFRVLLMGLPLFLIFIPIGRGKFLSTLNHPYSNMEKFRRQSTTIGVFIIIILNSFVFGLSHVIFGGGYELGKISQAALGGLIIGWIYYRYGLASAITFHWISNYVFFAYSILGFYLFQTPWNVESDNLLLGIVSIGFIAIGILFFYQVAGRFLNKYLVR</sequence>
<feature type="transmembrane region" description="Helical" evidence="1">
    <location>
        <begin position="180"/>
        <end position="201"/>
    </location>
</feature>
<feature type="transmembrane region" description="Helical" evidence="1">
    <location>
        <begin position="309"/>
        <end position="329"/>
    </location>
</feature>
<reference evidence="3 4" key="1">
    <citation type="submission" date="2019-02" db="EMBL/GenBank/DDBJ databases">
        <authorList>
            <person name="Lehtovirta-Morley E L."/>
        </authorList>
    </citation>
    <scope>NUCLEOTIDE SEQUENCE [LARGE SCALE GENOMIC DNA]</scope>
    <source>
        <strain evidence="3">NFRAN1</strain>
    </source>
</reference>
<feature type="transmembrane region" description="Helical" evidence="1">
    <location>
        <begin position="280"/>
        <end position="297"/>
    </location>
</feature>
<dbReference type="GO" id="GO:0004175">
    <property type="term" value="F:endopeptidase activity"/>
    <property type="evidence" value="ECO:0007669"/>
    <property type="project" value="UniProtKB-ARBA"/>
</dbReference>
<evidence type="ECO:0000313" key="3">
    <source>
        <dbReference type="EMBL" id="VFJ15332.1"/>
    </source>
</evidence>
<evidence type="ECO:0000313" key="4">
    <source>
        <dbReference type="Proteomes" id="UP000294299"/>
    </source>
</evidence>
<dbReference type="KEGG" id="nfn:NFRAN_3009"/>
<feature type="transmembrane region" description="Helical" evidence="1">
    <location>
        <begin position="16"/>
        <end position="38"/>
    </location>
</feature>
<dbReference type="GO" id="GO:0080120">
    <property type="term" value="P:CAAX-box protein maturation"/>
    <property type="evidence" value="ECO:0007669"/>
    <property type="project" value="UniProtKB-ARBA"/>
</dbReference>
<dbReference type="AlphaFoldDB" id="A0A484IH25"/>
<accession>A0A484IH25</accession>
<feature type="transmembrane region" description="Helical" evidence="1">
    <location>
        <begin position="222"/>
        <end position="244"/>
    </location>
</feature>
<dbReference type="InterPro" id="IPR003675">
    <property type="entry name" value="Rce1/LyrA-like_dom"/>
</dbReference>
<keyword evidence="1" id="KW-0812">Transmembrane</keyword>
<feature type="transmembrane region" description="Helical" evidence="1">
    <location>
        <begin position="250"/>
        <end position="268"/>
    </location>
</feature>
<dbReference type="Proteomes" id="UP000294299">
    <property type="component" value="Chromosome NFRAN"/>
</dbReference>
<feature type="transmembrane region" description="Helical" evidence="1">
    <location>
        <begin position="137"/>
        <end position="160"/>
    </location>
</feature>
<organism evidence="3 4">
    <name type="scientific">Candidatus Nitrosocosmicus franklandianus</name>
    <dbReference type="NCBI Taxonomy" id="1798806"/>
    <lineage>
        <taxon>Archaea</taxon>
        <taxon>Nitrososphaerota</taxon>
        <taxon>Nitrososphaeria</taxon>
        <taxon>Nitrososphaerales</taxon>
        <taxon>Nitrososphaeraceae</taxon>
        <taxon>Candidatus Nitrosocosmicus</taxon>
    </lineage>
</organism>
<keyword evidence="3" id="KW-0378">Hydrolase</keyword>
<dbReference type="EMBL" id="LR216287">
    <property type="protein sequence ID" value="VFJ15332.1"/>
    <property type="molecule type" value="Genomic_DNA"/>
</dbReference>
<proteinExistence type="predicted"/>
<keyword evidence="1" id="KW-1133">Transmembrane helix</keyword>
<dbReference type="Pfam" id="PF02517">
    <property type="entry name" value="Rce1-like"/>
    <property type="match status" value="1"/>
</dbReference>
<feature type="domain" description="CAAX prenyl protease 2/Lysostaphin resistance protein A-like" evidence="2">
    <location>
        <begin position="165"/>
        <end position="285"/>
    </location>
</feature>
<gene>
    <name evidence="3" type="ORF">NFRAN_3009</name>
</gene>
<evidence type="ECO:0000256" key="1">
    <source>
        <dbReference type="SAM" id="Phobius"/>
    </source>
</evidence>
<protein>
    <submittedName>
        <fullName evidence="3">CAAX amino terminal protease self-immunity</fullName>
    </submittedName>
</protein>
<feature type="transmembrane region" description="Helical" evidence="1">
    <location>
        <begin position="58"/>
        <end position="91"/>
    </location>
</feature>
<dbReference type="GO" id="GO:0006508">
    <property type="term" value="P:proteolysis"/>
    <property type="evidence" value="ECO:0007669"/>
    <property type="project" value="UniProtKB-KW"/>
</dbReference>
<keyword evidence="3" id="KW-0645">Protease</keyword>
<keyword evidence="4" id="KW-1185">Reference proteome</keyword>
<keyword evidence="1" id="KW-0472">Membrane</keyword>
<evidence type="ECO:0000259" key="2">
    <source>
        <dbReference type="Pfam" id="PF02517"/>
    </source>
</evidence>